<dbReference type="Gene3D" id="3.40.50.1820">
    <property type="entry name" value="alpha/beta hydrolase"/>
    <property type="match status" value="1"/>
</dbReference>
<evidence type="ECO:0000313" key="1">
    <source>
        <dbReference type="EMBL" id="ROR96781.1"/>
    </source>
</evidence>
<organism evidence="1 2">
    <name type="scientific">Salana multivorans</name>
    <dbReference type="NCBI Taxonomy" id="120377"/>
    <lineage>
        <taxon>Bacteria</taxon>
        <taxon>Bacillati</taxon>
        <taxon>Actinomycetota</taxon>
        <taxon>Actinomycetes</taxon>
        <taxon>Micrococcales</taxon>
        <taxon>Beutenbergiaceae</taxon>
        <taxon>Salana</taxon>
    </lineage>
</organism>
<name>A0A3N2DAG2_9MICO</name>
<comment type="caution">
    <text evidence="1">The sequence shown here is derived from an EMBL/GenBank/DDBJ whole genome shotgun (WGS) entry which is preliminary data.</text>
</comment>
<dbReference type="OrthoDB" id="5095936at2"/>
<evidence type="ECO:0008006" key="3">
    <source>
        <dbReference type="Google" id="ProtNLM"/>
    </source>
</evidence>
<dbReference type="EMBL" id="RKHQ01000001">
    <property type="protein sequence ID" value="ROR96781.1"/>
    <property type="molecule type" value="Genomic_DNA"/>
</dbReference>
<sequence length="453" mass="45464">MGGTWVMVDGAEIEALAGDVSSCADDLDESCRQLRVARWQVDLLGSGPEGALGTLPGVVSAVAEALTAAEGARRAIRGRADAVHAALREYDGADSLVAVDRALDLVPALGPPLAPLALPIVGLGGIAADTASAGGLRMRGAWVTTIVRWSGIGTLGRLVAGVGWGPDPVGGMSTWLRAAGLVLPGVVGPVWGGLVPGMLQRLDARIEVDPPTPGSSTAAAGIGDLASRIGVAYDEAPDGAGAVDVQRIEHADGRVSWTVSVPGTQGFGASYGASDVPMAGDVNVAAYLGMQGPPDALVLAAMEQAGIGPDEPVVLAGHSLAGMVVMHLATSPAVTERYTVAAVVTFGSPVGHLPPASAPTLHVRHAEDGTPSLSGVSGSRHGGSAPGEVVVVKELGGDPVMGVAHAIGGYEETARELEADRPLGLTAWEDATKDLFAGEGDTVTSTLHVGRVG</sequence>
<dbReference type="SUPFAM" id="SSF53474">
    <property type="entry name" value="alpha/beta-Hydrolases"/>
    <property type="match status" value="1"/>
</dbReference>
<gene>
    <name evidence="1" type="ORF">EDD28_1372</name>
</gene>
<keyword evidence="2" id="KW-1185">Reference proteome</keyword>
<dbReference type="AlphaFoldDB" id="A0A3N2DAG2"/>
<dbReference type="InterPro" id="IPR029058">
    <property type="entry name" value="AB_hydrolase_fold"/>
</dbReference>
<accession>A0A3N2DAG2</accession>
<dbReference type="RefSeq" id="WP_123738916.1">
    <property type="nucleotide sequence ID" value="NZ_RKHQ01000001.1"/>
</dbReference>
<reference evidence="1 2" key="1">
    <citation type="submission" date="2018-11" db="EMBL/GenBank/DDBJ databases">
        <title>Sequencing the genomes of 1000 actinobacteria strains.</title>
        <authorList>
            <person name="Klenk H.-P."/>
        </authorList>
    </citation>
    <scope>NUCLEOTIDE SEQUENCE [LARGE SCALE GENOMIC DNA]</scope>
    <source>
        <strain evidence="1 2">DSM 13521</strain>
    </source>
</reference>
<dbReference type="Proteomes" id="UP000275356">
    <property type="component" value="Unassembled WGS sequence"/>
</dbReference>
<proteinExistence type="predicted"/>
<protein>
    <recommendedName>
        <fullName evidence="3">PGAP1-like protein</fullName>
    </recommendedName>
</protein>
<evidence type="ECO:0000313" key="2">
    <source>
        <dbReference type="Proteomes" id="UP000275356"/>
    </source>
</evidence>